<dbReference type="InterPro" id="IPR003959">
    <property type="entry name" value="ATPase_AAA_core"/>
</dbReference>
<evidence type="ECO:0000259" key="1">
    <source>
        <dbReference type="Pfam" id="PF13304"/>
    </source>
</evidence>
<dbReference type="GO" id="GO:0005524">
    <property type="term" value="F:ATP binding"/>
    <property type="evidence" value="ECO:0007669"/>
    <property type="project" value="InterPro"/>
</dbReference>
<proteinExistence type="predicted"/>
<keyword evidence="3" id="KW-1185">Reference proteome</keyword>
<sequence length="395" mass="44467">MLHRIEIENYRSIRETQTIDLRLPRTAPDMPRFVASHGTADVHLPTVVAFFGPNASGKTTVLRALTSTLDFAVHSFFLPPDQPVPYFQPFRSAAWWDRPTRIAVDFDAEWIGGVGHVYRYELTINHSRSAGAAVLTEALLVRDGRRLRALFRRDARGIRCASELDLPPSDSRLKAVRPNASLISTMAQLNHPMFRTAWNDIALTQRNLFDLQTAPFNIESALRFLHSDENALADLQRQLGRLDLGLQNMTIENTSHGLVAVFQHEGLEGTVLLGEESNGTRRFLAMFPVLWFTLQTGRPAIIDEFDVDLHPLLVPELLSWFHDPVVNRYKAQLFFAGHNAALMEYLEKEEIFLVEKSRGGASTVTALRDFQGLRREPSLQKKYLGGAFGAVPNIG</sequence>
<dbReference type="GO" id="GO:0016887">
    <property type="term" value="F:ATP hydrolysis activity"/>
    <property type="evidence" value="ECO:0007669"/>
    <property type="project" value="InterPro"/>
</dbReference>
<protein>
    <submittedName>
        <fullName evidence="2">AAA family ATPase</fullName>
    </submittedName>
</protein>
<evidence type="ECO:0000313" key="2">
    <source>
        <dbReference type="EMBL" id="QNT69518.1"/>
    </source>
</evidence>
<dbReference type="PANTHER" id="PTHR40396:SF1">
    <property type="entry name" value="ATPASE AAA-TYPE CORE DOMAIN-CONTAINING PROTEIN"/>
    <property type="match status" value="1"/>
</dbReference>
<dbReference type="Pfam" id="PF13304">
    <property type="entry name" value="AAA_21"/>
    <property type="match status" value="1"/>
</dbReference>
<organism evidence="2 3">
    <name type="scientific">Defluviicoccus vanus</name>
    <dbReference type="NCBI Taxonomy" id="111831"/>
    <lineage>
        <taxon>Bacteria</taxon>
        <taxon>Pseudomonadati</taxon>
        <taxon>Pseudomonadota</taxon>
        <taxon>Alphaproteobacteria</taxon>
        <taxon>Rhodospirillales</taxon>
        <taxon>Rhodospirillaceae</taxon>
        <taxon>Defluviicoccus</taxon>
    </lineage>
</organism>
<dbReference type="PANTHER" id="PTHR40396">
    <property type="entry name" value="ATPASE-LIKE PROTEIN"/>
    <property type="match status" value="1"/>
</dbReference>
<dbReference type="Proteomes" id="UP000516369">
    <property type="component" value="Chromosome"/>
</dbReference>
<gene>
    <name evidence="2" type="ORF">HQ394_09465</name>
</gene>
<feature type="domain" description="ATPase AAA-type core" evidence="1">
    <location>
        <begin position="48"/>
        <end position="344"/>
    </location>
</feature>
<evidence type="ECO:0000313" key="3">
    <source>
        <dbReference type="Proteomes" id="UP000516369"/>
    </source>
</evidence>
<accession>A0A7H1N1D2</accession>
<dbReference type="AlphaFoldDB" id="A0A7H1N1D2"/>
<dbReference type="Gene3D" id="3.40.50.300">
    <property type="entry name" value="P-loop containing nucleotide triphosphate hydrolases"/>
    <property type="match status" value="1"/>
</dbReference>
<dbReference type="KEGG" id="dvn:HQ394_09465"/>
<dbReference type="RefSeq" id="WP_190263018.1">
    <property type="nucleotide sequence ID" value="NZ_CP053923.1"/>
</dbReference>
<dbReference type="InterPro" id="IPR027417">
    <property type="entry name" value="P-loop_NTPase"/>
</dbReference>
<dbReference type="EMBL" id="CP053923">
    <property type="protein sequence ID" value="QNT69518.1"/>
    <property type="molecule type" value="Genomic_DNA"/>
</dbReference>
<name>A0A7H1N1D2_9PROT</name>
<reference evidence="2 3" key="1">
    <citation type="submission" date="2020-05" db="EMBL/GenBank/DDBJ databases">
        <title>Complete closed genome sequence of Defluviicoccus vanus.</title>
        <authorList>
            <person name="Bessarab I."/>
            <person name="Arumugam K."/>
            <person name="Maszenan A.M."/>
            <person name="Seviour R.J."/>
            <person name="Williams R.B."/>
        </authorList>
    </citation>
    <scope>NUCLEOTIDE SEQUENCE [LARGE SCALE GENOMIC DNA]</scope>
    <source>
        <strain evidence="2 3">Ben 114</strain>
    </source>
</reference>
<dbReference type="SUPFAM" id="SSF52540">
    <property type="entry name" value="P-loop containing nucleoside triphosphate hydrolases"/>
    <property type="match status" value="1"/>
</dbReference>